<dbReference type="GO" id="GO:0005886">
    <property type="term" value="C:plasma membrane"/>
    <property type="evidence" value="ECO:0007669"/>
    <property type="project" value="TreeGrafter"/>
</dbReference>
<evidence type="ECO:0000256" key="6">
    <source>
        <dbReference type="ARBA" id="ARBA00023136"/>
    </source>
</evidence>
<dbReference type="InterPro" id="IPR002550">
    <property type="entry name" value="CNNM"/>
</dbReference>
<sequence length="343" mass="38797">MNTLIFYFLLALGVSFLCSLLESVILSISRTHIAILTKQERKSASILETLKENINRPLAAILTLNTIANVVGAAGVGAETLRIYGSQWVAIATAILTLSILIFSEIIPKTLGAVYWKRLSGFTAYTIQGLIWITFPLVYLSEWFYSLVGKNENEQKVSRAEMIAMAEMGEDEGTIEEKEGDIIENLLNLRNVRAEEVMTPRNVVFALQKDQTVREIVDKHSPIAFSRILIFEKDLDMVIGFVHRYDLVDKQAKDKFNVTMSELMDPIHTVKESESVADILDEFVHRRQQIFHVVDEFGTTTGIITLEDAIETLLGVEIVDEHDSVVDMRKLSSEKWRRDQITS</sequence>
<evidence type="ECO:0000256" key="5">
    <source>
        <dbReference type="ARBA" id="ARBA00023122"/>
    </source>
</evidence>
<proteinExistence type="predicted"/>
<dbReference type="Pfam" id="PF00571">
    <property type="entry name" value="CBS"/>
    <property type="match status" value="1"/>
</dbReference>
<evidence type="ECO:0000259" key="8">
    <source>
        <dbReference type="PROSITE" id="PS51371"/>
    </source>
</evidence>
<dbReference type="AlphaFoldDB" id="A0A382GER0"/>
<keyword evidence="2 7" id="KW-0812">Transmembrane</keyword>
<evidence type="ECO:0000256" key="1">
    <source>
        <dbReference type="ARBA" id="ARBA00004141"/>
    </source>
</evidence>
<dbReference type="PROSITE" id="PS51371">
    <property type="entry name" value="CBS"/>
    <property type="match status" value="1"/>
</dbReference>
<dbReference type="InterPro" id="IPR000644">
    <property type="entry name" value="CBS_dom"/>
</dbReference>
<evidence type="ECO:0000256" key="3">
    <source>
        <dbReference type="ARBA" id="ARBA00022737"/>
    </source>
</evidence>
<evidence type="ECO:0000313" key="10">
    <source>
        <dbReference type="EMBL" id="SVB73225.1"/>
    </source>
</evidence>
<feature type="transmembrane region" description="Helical" evidence="7">
    <location>
        <begin position="119"/>
        <end position="140"/>
    </location>
</feature>
<gene>
    <name evidence="10" type="ORF">METZ01_LOCUS226079</name>
</gene>
<dbReference type="Pfam" id="PF01595">
    <property type="entry name" value="CNNM"/>
    <property type="match status" value="1"/>
</dbReference>
<feature type="domain" description="CNNM transmembrane" evidence="9">
    <location>
        <begin position="1"/>
        <end position="179"/>
    </location>
</feature>
<keyword evidence="4 7" id="KW-1133">Transmembrane helix</keyword>
<evidence type="ECO:0008006" key="11">
    <source>
        <dbReference type="Google" id="ProtNLM"/>
    </source>
</evidence>
<keyword evidence="3" id="KW-0677">Repeat</keyword>
<dbReference type="PANTHER" id="PTHR22777:SF4">
    <property type="entry name" value="UPF0053 PROTEIN SLL1254"/>
    <property type="match status" value="1"/>
</dbReference>
<evidence type="ECO:0000256" key="2">
    <source>
        <dbReference type="ARBA" id="ARBA00022692"/>
    </source>
</evidence>
<keyword evidence="5" id="KW-0129">CBS domain</keyword>
<comment type="subcellular location">
    <subcellularLocation>
        <location evidence="1">Membrane</location>
        <topology evidence="1">Multi-pass membrane protein</topology>
    </subcellularLocation>
</comment>
<evidence type="ECO:0000256" key="7">
    <source>
        <dbReference type="SAM" id="Phobius"/>
    </source>
</evidence>
<dbReference type="InterPro" id="IPR044751">
    <property type="entry name" value="Ion_transp-like_CBS"/>
</dbReference>
<dbReference type="EMBL" id="UINC01054927">
    <property type="protein sequence ID" value="SVB73225.1"/>
    <property type="molecule type" value="Genomic_DNA"/>
</dbReference>
<dbReference type="InterPro" id="IPR046342">
    <property type="entry name" value="CBS_dom_sf"/>
</dbReference>
<organism evidence="10">
    <name type="scientific">marine metagenome</name>
    <dbReference type="NCBI Taxonomy" id="408172"/>
    <lineage>
        <taxon>unclassified sequences</taxon>
        <taxon>metagenomes</taxon>
        <taxon>ecological metagenomes</taxon>
    </lineage>
</organism>
<feature type="transmembrane region" description="Helical" evidence="7">
    <location>
        <begin position="88"/>
        <end position="107"/>
    </location>
</feature>
<feature type="transmembrane region" description="Helical" evidence="7">
    <location>
        <begin position="58"/>
        <end position="76"/>
    </location>
</feature>
<keyword evidence="6 7" id="KW-0472">Membrane</keyword>
<dbReference type="CDD" id="cd04590">
    <property type="entry name" value="CBS_pair_CorC_HlyC_assoc"/>
    <property type="match status" value="1"/>
</dbReference>
<evidence type="ECO:0000259" key="9">
    <source>
        <dbReference type="PROSITE" id="PS51846"/>
    </source>
</evidence>
<protein>
    <recommendedName>
        <fullName evidence="11">CNNM transmembrane domain-containing protein</fullName>
    </recommendedName>
</protein>
<dbReference type="SUPFAM" id="SSF54631">
    <property type="entry name" value="CBS-domain pair"/>
    <property type="match status" value="1"/>
</dbReference>
<name>A0A382GER0_9ZZZZ</name>
<feature type="transmembrane region" description="Helical" evidence="7">
    <location>
        <begin position="6"/>
        <end position="28"/>
    </location>
</feature>
<dbReference type="Gene3D" id="3.10.580.10">
    <property type="entry name" value="CBS-domain"/>
    <property type="match status" value="1"/>
</dbReference>
<reference evidence="10" key="1">
    <citation type="submission" date="2018-05" db="EMBL/GenBank/DDBJ databases">
        <authorList>
            <person name="Lanie J.A."/>
            <person name="Ng W.-L."/>
            <person name="Kazmierczak K.M."/>
            <person name="Andrzejewski T.M."/>
            <person name="Davidsen T.M."/>
            <person name="Wayne K.J."/>
            <person name="Tettelin H."/>
            <person name="Glass J.I."/>
            <person name="Rusch D."/>
            <person name="Podicherti R."/>
            <person name="Tsui H.-C.T."/>
            <person name="Winkler M.E."/>
        </authorList>
    </citation>
    <scope>NUCLEOTIDE SEQUENCE</scope>
</reference>
<dbReference type="PROSITE" id="PS51846">
    <property type="entry name" value="CNNM"/>
    <property type="match status" value="1"/>
</dbReference>
<feature type="domain" description="CBS" evidence="8">
    <location>
        <begin position="260"/>
        <end position="324"/>
    </location>
</feature>
<dbReference type="PANTHER" id="PTHR22777">
    <property type="entry name" value="HEMOLYSIN-RELATED"/>
    <property type="match status" value="1"/>
</dbReference>
<accession>A0A382GER0</accession>
<evidence type="ECO:0000256" key="4">
    <source>
        <dbReference type="ARBA" id="ARBA00022989"/>
    </source>
</evidence>